<dbReference type="GO" id="GO:0016791">
    <property type="term" value="F:phosphatase activity"/>
    <property type="evidence" value="ECO:0007669"/>
    <property type="project" value="TreeGrafter"/>
</dbReference>
<dbReference type="InterPro" id="IPR000560">
    <property type="entry name" value="His_Pase_clade-2"/>
</dbReference>
<accession>A0A1L8DNP4</accession>
<keyword evidence="6" id="KW-1133">Transmembrane helix</keyword>
<dbReference type="GO" id="GO:0005794">
    <property type="term" value="C:Golgi apparatus"/>
    <property type="evidence" value="ECO:0007669"/>
    <property type="project" value="TreeGrafter"/>
</dbReference>
<dbReference type="EMBL" id="GFDF01005991">
    <property type="protein sequence ID" value="JAV08093.1"/>
    <property type="molecule type" value="Transcribed_RNA"/>
</dbReference>
<keyword evidence="6" id="KW-0472">Membrane</keyword>
<dbReference type="InterPro" id="IPR029033">
    <property type="entry name" value="His_PPase_superfam"/>
</dbReference>
<keyword evidence="2" id="KW-0378">Hydrolase</keyword>
<evidence type="ECO:0000313" key="7">
    <source>
        <dbReference type="EMBL" id="JAV08093.1"/>
    </source>
</evidence>
<feature type="transmembrane region" description="Helical" evidence="6">
    <location>
        <begin position="16"/>
        <end position="37"/>
    </location>
</feature>
<dbReference type="PANTHER" id="PTHR11567:SF110">
    <property type="entry name" value="2-PHOSPHOXYLOSE PHOSPHATASE 1"/>
    <property type="match status" value="1"/>
</dbReference>
<dbReference type="GO" id="GO:0006024">
    <property type="term" value="P:glycosaminoglycan biosynthetic process"/>
    <property type="evidence" value="ECO:0007669"/>
    <property type="project" value="TreeGrafter"/>
</dbReference>
<dbReference type="Pfam" id="PF00328">
    <property type="entry name" value="His_Phos_2"/>
    <property type="match status" value="1"/>
</dbReference>
<evidence type="ECO:0000256" key="6">
    <source>
        <dbReference type="SAM" id="Phobius"/>
    </source>
</evidence>
<protein>
    <recommendedName>
        <fullName evidence="4">2-phosphoxylose phosphatase 1</fullName>
    </recommendedName>
    <alternativeName>
        <fullName evidence="5">Acid phosphatase-like protein 2</fullName>
    </alternativeName>
</protein>
<dbReference type="CDD" id="cd07061">
    <property type="entry name" value="HP_HAP_like"/>
    <property type="match status" value="1"/>
</dbReference>
<dbReference type="Gene3D" id="3.40.50.1240">
    <property type="entry name" value="Phosphoglycerate mutase-like"/>
    <property type="match status" value="1"/>
</dbReference>
<dbReference type="InterPro" id="IPR050645">
    <property type="entry name" value="Histidine_acid_phosphatase"/>
</dbReference>
<sequence>MAFKDLARLSRQHRTIYCYFILSIWIFLLIAGMYKYIGVFRVQNYGHYGGSRDFIYASSQGHNGKYSHEGIKNIQECNNPGDLALEMEGGLLEGWTLSGVLLVLRHGDRGAMQNIRGIGSINCGYEDTLPLLYRYKSFIANSTISASFGHSVWLKSGSFHGFPLLPPLDKICLLGQLTYKGLVQLLKIGEILKQAYAGPLRLLQRHQAVPTTRTLTNTSVDSKTFANWNEPSEIVIYSTRYRRTFQSAMALLYAFLPNDYWVGLNVQESHSLLFCFHDCVCNHAEQIRVEMKKADLSVLHQHPAIAAVVHWVGLSLLQNPTGQINPLEVRDAVLSLLCHEAPLPCRKAREKSLKNVPGLVTTPDNSDFINIDQEDGQMSSKDNTIDLGEFVTDIEPEGCIEESHINALISFTNWQAAEKSRNPNNRKEGLLRAYGLIRNIVGNMLKMISGEKIKFVLYSGHDRTIQYLIAALGIQVQQFFIPYAARMAFEVYRSVNEAQFYFRVVYNGKDVTNKISFCEGGRSLRVSRGIRGEKTDLCPIENIIRFIHDDYFIPLNATNYKDACMLMKTNEDF</sequence>
<evidence type="ECO:0000256" key="1">
    <source>
        <dbReference type="ARBA" id="ARBA00005375"/>
    </source>
</evidence>
<comment type="catalytic activity">
    <reaction evidence="3">
        <text>3-O-[beta-D-GlcA-(1-&gt;3)-beta-D-Gal-(1-&gt;3)-beta-D-Gal-(1-&gt;4)-beta-D-2-O-P-Xyl]-L-seryl-[protein] + H2O = 3-O-(beta-D-GlcA-(1-&gt;3)-beta-D-Gal-(1-&gt;3)-beta-D-Gal-(1-&gt;4)-beta-D-Xyl)-L-seryl-[protein] + phosphate</text>
        <dbReference type="Rhea" id="RHEA:56512"/>
        <dbReference type="Rhea" id="RHEA-COMP:12573"/>
        <dbReference type="Rhea" id="RHEA-COMP:14559"/>
        <dbReference type="ChEBI" id="CHEBI:15377"/>
        <dbReference type="ChEBI" id="CHEBI:43474"/>
        <dbReference type="ChEBI" id="CHEBI:132093"/>
        <dbReference type="ChEBI" id="CHEBI:140495"/>
    </reaction>
</comment>
<dbReference type="AlphaFoldDB" id="A0A1L8DNP4"/>
<dbReference type="GO" id="GO:0050650">
    <property type="term" value="P:chondroitin sulfate proteoglycan biosynthetic process"/>
    <property type="evidence" value="ECO:0007669"/>
    <property type="project" value="TreeGrafter"/>
</dbReference>
<name>A0A1L8DNP4_9DIPT</name>
<evidence type="ECO:0000256" key="2">
    <source>
        <dbReference type="ARBA" id="ARBA00022801"/>
    </source>
</evidence>
<keyword evidence="6" id="KW-0812">Transmembrane</keyword>
<reference evidence="7" key="1">
    <citation type="submission" date="2016-12" db="EMBL/GenBank/DDBJ databases">
        <title>An insight into the sialome and mialome of the sand fly, Nyssomyia neivai.</title>
        <authorList>
            <person name="Sebastian V."/>
            <person name="Goulart T.M."/>
            <person name="Oliveira W."/>
            <person name="Calvo E."/>
            <person name="Oliveira L.F."/>
            <person name="Pinto M.C."/>
            <person name="Rosselino A.M."/>
            <person name="Ribeiro J.M."/>
        </authorList>
    </citation>
    <scope>NUCLEOTIDE SEQUENCE</scope>
</reference>
<comment type="similarity">
    <text evidence="1">Belongs to the histidine acid phosphatase family.</text>
</comment>
<dbReference type="SUPFAM" id="SSF53254">
    <property type="entry name" value="Phosphoglycerate mutase-like"/>
    <property type="match status" value="1"/>
</dbReference>
<dbReference type="PANTHER" id="PTHR11567">
    <property type="entry name" value="ACID PHOSPHATASE-RELATED"/>
    <property type="match status" value="1"/>
</dbReference>
<organism evidence="7">
    <name type="scientific">Nyssomyia neivai</name>
    <dbReference type="NCBI Taxonomy" id="330878"/>
    <lineage>
        <taxon>Eukaryota</taxon>
        <taxon>Metazoa</taxon>
        <taxon>Ecdysozoa</taxon>
        <taxon>Arthropoda</taxon>
        <taxon>Hexapoda</taxon>
        <taxon>Insecta</taxon>
        <taxon>Pterygota</taxon>
        <taxon>Neoptera</taxon>
        <taxon>Endopterygota</taxon>
        <taxon>Diptera</taxon>
        <taxon>Nematocera</taxon>
        <taxon>Psychodoidea</taxon>
        <taxon>Psychodidae</taxon>
        <taxon>Nyssomyia</taxon>
    </lineage>
</organism>
<evidence type="ECO:0000256" key="3">
    <source>
        <dbReference type="ARBA" id="ARBA00036311"/>
    </source>
</evidence>
<evidence type="ECO:0000256" key="4">
    <source>
        <dbReference type="ARBA" id="ARBA00040357"/>
    </source>
</evidence>
<evidence type="ECO:0000256" key="5">
    <source>
        <dbReference type="ARBA" id="ARBA00041499"/>
    </source>
</evidence>
<proteinExistence type="inferred from homology"/>